<dbReference type="InterPro" id="IPR041418">
    <property type="entry name" value="SAM_3"/>
</dbReference>
<dbReference type="Pfam" id="PF25416">
    <property type="entry name" value="GRHL1_C"/>
    <property type="match status" value="1"/>
</dbReference>
<dbReference type="Pfam" id="PF04516">
    <property type="entry name" value="CP2"/>
    <property type="match status" value="1"/>
</dbReference>
<feature type="region of interest" description="Disordered" evidence="8">
    <location>
        <begin position="24"/>
        <end position="46"/>
    </location>
</feature>
<protein>
    <submittedName>
        <fullName evidence="10">EOG090X0AJ3</fullName>
    </submittedName>
</protein>
<organism evidence="10">
    <name type="scientific">Scapholeberis mucronata</name>
    <dbReference type="NCBI Taxonomy" id="202097"/>
    <lineage>
        <taxon>Eukaryota</taxon>
        <taxon>Metazoa</taxon>
        <taxon>Ecdysozoa</taxon>
        <taxon>Arthropoda</taxon>
        <taxon>Crustacea</taxon>
        <taxon>Branchiopoda</taxon>
        <taxon>Diplostraca</taxon>
        <taxon>Cladocera</taxon>
        <taxon>Anomopoda</taxon>
        <taxon>Daphniidae</taxon>
        <taxon>Scapholeberis</taxon>
    </lineage>
</organism>
<evidence type="ECO:0000313" key="10">
    <source>
        <dbReference type="EMBL" id="SVE93782.1"/>
    </source>
</evidence>
<evidence type="ECO:0000256" key="1">
    <source>
        <dbReference type="ARBA" id="ARBA00004123"/>
    </source>
</evidence>
<feature type="compositionally biased region" description="Polar residues" evidence="8">
    <location>
        <begin position="370"/>
        <end position="381"/>
    </location>
</feature>
<dbReference type="EMBL" id="LR024163">
    <property type="protein sequence ID" value="SVE93782.1"/>
    <property type="molecule type" value="mRNA"/>
</dbReference>
<feature type="region of interest" description="Disordered" evidence="8">
    <location>
        <begin position="117"/>
        <end position="144"/>
    </location>
</feature>
<feature type="region of interest" description="Disordered" evidence="8">
    <location>
        <begin position="668"/>
        <end position="696"/>
    </location>
</feature>
<evidence type="ECO:0000256" key="6">
    <source>
        <dbReference type="ARBA" id="ARBA00023242"/>
    </source>
</evidence>
<dbReference type="GO" id="GO:0005634">
    <property type="term" value="C:nucleus"/>
    <property type="evidence" value="ECO:0007669"/>
    <property type="project" value="UniProtKB-SubCell"/>
</dbReference>
<dbReference type="PANTHER" id="PTHR11037:SF21">
    <property type="entry name" value="GEMINI, ISOFORM C"/>
    <property type="match status" value="1"/>
</dbReference>
<feature type="region of interest" description="Disordered" evidence="8">
    <location>
        <begin position="320"/>
        <end position="384"/>
    </location>
</feature>
<dbReference type="InterPro" id="IPR007604">
    <property type="entry name" value="CP2"/>
</dbReference>
<dbReference type="PROSITE" id="PS51968">
    <property type="entry name" value="GRH_CP2_DB"/>
    <property type="match status" value="1"/>
</dbReference>
<keyword evidence="6 7" id="KW-0539">Nucleus</keyword>
<reference evidence="10" key="1">
    <citation type="submission" date="2018-08" db="EMBL/GenBank/DDBJ databases">
        <authorList>
            <person name="Cornetti L."/>
        </authorList>
    </citation>
    <scope>NUCLEOTIDE SEQUENCE</scope>
    <source>
        <strain evidence="10">BE-ASS</strain>
    </source>
</reference>
<feature type="compositionally biased region" description="Gly residues" evidence="8">
    <location>
        <begin position="117"/>
        <end position="128"/>
    </location>
</feature>
<evidence type="ECO:0000256" key="7">
    <source>
        <dbReference type="PROSITE-ProRule" id="PRU01313"/>
    </source>
</evidence>
<dbReference type="GO" id="GO:0000978">
    <property type="term" value="F:RNA polymerase II cis-regulatory region sequence-specific DNA binding"/>
    <property type="evidence" value="ECO:0007669"/>
    <property type="project" value="TreeGrafter"/>
</dbReference>
<dbReference type="GO" id="GO:0001228">
    <property type="term" value="F:DNA-binding transcription activator activity, RNA polymerase II-specific"/>
    <property type="evidence" value="ECO:0007669"/>
    <property type="project" value="TreeGrafter"/>
</dbReference>
<feature type="region of interest" description="Disordered" evidence="8">
    <location>
        <begin position="254"/>
        <end position="305"/>
    </location>
</feature>
<keyword evidence="3" id="KW-0805">Transcription regulation</keyword>
<keyword evidence="4 7" id="KW-0238">DNA-binding</keyword>
<proteinExistence type="evidence at transcript level"/>
<dbReference type="AlphaFoldDB" id="A0A4Y7NKR1"/>
<accession>A0A4Y7NKR1</accession>
<keyword evidence="5" id="KW-0804">Transcription</keyword>
<comment type="subcellular location">
    <subcellularLocation>
        <location evidence="1 7">Nucleus</location>
    </subcellularLocation>
</comment>
<gene>
    <name evidence="10" type="primary">EOG090X0AJ3</name>
</gene>
<feature type="compositionally biased region" description="Low complexity" evidence="8">
    <location>
        <begin position="350"/>
        <end position="369"/>
    </location>
</feature>
<feature type="compositionally biased region" description="Polar residues" evidence="8">
    <location>
        <begin position="35"/>
        <end position="46"/>
    </location>
</feature>
<evidence type="ECO:0000256" key="2">
    <source>
        <dbReference type="ARBA" id="ARBA00010852"/>
    </source>
</evidence>
<feature type="compositionally biased region" description="Gly residues" evidence="8">
    <location>
        <begin position="325"/>
        <end position="349"/>
    </location>
</feature>
<dbReference type="InterPro" id="IPR013761">
    <property type="entry name" value="SAM/pointed_sf"/>
</dbReference>
<comment type="similarity">
    <text evidence="2">Belongs to the grh/CP2 family. CP2 subfamily.</text>
</comment>
<feature type="compositionally biased region" description="Polar residues" evidence="8">
    <location>
        <begin position="668"/>
        <end position="677"/>
    </location>
</feature>
<evidence type="ECO:0000256" key="4">
    <source>
        <dbReference type="ARBA" id="ARBA00023125"/>
    </source>
</evidence>
<dbReference type="InterPro" id="IPR040167">
    <property type="entry name" value="TF_CP2-like"/>
</dbReference>
<dbReference type="CDD" id="cd09537">
    <property type="entry name" value="SAM_CP2-like"/>
    <property type="match status" value="1"/>
</dbReference>
<evidence type="ECO:0000259" key="9">
    <source>
        <dbReference type="PROSITE" id="PS51968"/>
    </source>
</evidence>
<evidence type="ECO:0000256" key="5">
    <source>
        <dbReference type="ARBA" id="ARBA00023163"/>
    </source>
</evidence>
<dbReference type="SUPFAM" id="SSF47769">
    <property type="entry name" value="SAM/Pointed domain"/>
    <property type="match status" value="1"/>
</dbReference>
<dbReference type="Pfam" id="PF18016">
    <property type="entry name" value="SAM_3"/>
    <property type="match status" value="1"/>
</dbReference>
<dbReference type="Gene3D" id="1.10.150.50">
    <property type="entry name" value="Transcription Factor, Ets-1"/>
    <property type="match status" value="1"/>
</dbReference>
<name>A0A4Y7NKR1_9CRUS</name>
<dbReference type="FunFam" id="1.10.150.50:FF:000086">
    <property type="entry name" value="Alpha-globin transcription factor CP2"/>
    <property type="match status" value="1"/>
</dbReference>
<evidence type="ECO:0000256" key="8">
    <source>
        <dbReference type="SAM" id="MobiDB-lite"/>
    </source>
</evidence>
<dbReference type="InterPro" id="IPR057520">
    <property type="entry name" value="GRHL1/CP2_C"/>
</dbReference>
<dbReference type="PANTHER" id="PTHR11037">
    <property type="entry name" value="TRANSCRIPTION FACTOR CP2"/>
    <property type="match status" value="1"/>
</dbReference>
<feature type="compositionally biased region" description="Low complexity" evidence="8">
    <location>
        <begin position="131"/>
        <end position="144"/>
    </location>
</feature>
<feature type="domain" description="Grh/CP2 DB" evidence="9">
    <location>
        <begin position="404"/>
        <end position="638"/>
    </location>
</feature>
<sequence length="871" mass="92037">MERLIRRQLLVDVEEVVSVSSLAPLDHSNEEEGGPTTSSVGIGLAGNNSAGPVHHYAPYHHHVHQHVADVGGITSIASTLINSGPVIGAGGTGTALCSSSTSGGGGGGGGSGGGGGVGGGGGGGGGGNNNSPVPYSASSPHHYHAGHPAAVAAAAAAAYHHHHHHHFASSNAAYHPYSYNYSASGGANGHPAAAASAAAYAHYPAPSSSPSAVELTRRKMISRSPVSASWRSNSPSPWEIEGEALLALPTLTGFKQEAPSPPNGDHGRIGTNPSPPQGTERASSEGRTVTHLTGHGHGGNDQSGYSHPFQHMLHQHSAWNSQDASGGGAVGGGGGAVGGAGPITGGVGTGSASSLTSSSSNEGMSSSGGLHQQNTGGSTANAHAGNYHGEKYKYDRLNEADANADNRFQYVLAAATSIATKVNEESLTYLNQGQPYEIKMKKLGDLSNFRGKLLRSVVRLCFHERRLQYMEREQIAAWRMSRPGDRIVEIDVPLSYGIYDVVQDNNNLNVVEFFWDPTKEVGVYIKVNCISTEFTPKKHGGEKGVPFRIQVETYSHGDGDGTPKRLHVAGCQIKVFKLKGADRKHKQDREKIYKRPMVEQEKYQPSCECTILAEIPLELVYTSAIVPVGTATNNGGGAQPVQAVAVAAAVVTSPAVMSSRTYSPTELHKSQSFTSEGCPSESPLGHETDNVESPTSMIGSGNSAVYQYYLQPLSAEASAQQTAQWLQTNRFSSHARTFARFAGSDILRLSRDDLIQICGLADGIRLFNALHAKALAPRLTLYLTQDQSQVFHAVFLENLSCVEIGSKLATLVQLPPQHVLDVYIEGPCGIHVLVTDEVVQNMKDESMYTVELLPEQSSDRYRLLLKSTSPH</sequence>
<evidence type="ECO:0000256" key="3">
    <source>
        <dbReference type="ARBA" id="ARBA00023015"/>
    </source>
</evidence>